<evidence type="ECO:0000256" key="5">
    <source>
        <dbReference type="SAM" id="MobiDB-lite"/>
    </source>
</evidence>
<accession>L7MK28</accession>
<sequence length="950" mass="106556">VRSAYATAVYVLVTPRRAQRVLVMGWRNALQIFSNDSSPPLLYQQQGCLVAALDTYPLDKRCHELSRLFHELPFKELQHYLPTVLEHVFGFGANVGWGLQNITHGQPGFDAVRRFLSPEGPLLLLIYRLLSDASVNYEFPVSCLPSDTRRTLSTGGVPPFCSGRIPSLGALGPQGPTVLQINAFELYMFHFAYYIVNPSQPGAQHQFQQPVVLDVMGGEGQRASGTILECLYLTLLQDYLHYYLPHDRDYAPELPGYHPHHQMPSFGGSMPPSPLRDTVFWNGMSSQSGICPNSAAAGVLHRHANNEPCLIRKDILQSIYSGSGNTSNYSLSTPPRHYGTTMVSTPPSGFPVLTSSPVPAVGCSNPHARVSETFLEVLLEFWLGRQQVAAAMFGRTPAGAASPYGSPGAAPTSVSFHHTFSMSEDSAVPSQFHMLIVRVMVKHLHQFRYSAWRNSSSSAAYPCNIQTPMDDIRLKVLPRLFRKRLYMFLKHALASWPLDSSLRLPLETWLSFIQPWRYASSQMRHADRHKSTSQGVEAHWQPFVQEHLLFYTELLGVLLPRFFRMDLASRYCAFTLYRVTKVLFQPNLFAMITEAEASLSNAGQSVSPVSNALQRQAVSAPVATLVRQHMADTEEPGFVYRPLNGEERRKEVIHLVQLARQACRTINRQLEQKLGVRGNHDSSGAQQRNHLANAGSSSGGGRLSWCWGVLKRTGKRWLSSLVAPGPPDEVVEWKRTHHYLRASVDELCGAFKLNKDTELSTLALNGHEPVSLFASSRDVTDSTMGQNGFRQCLDNTKAYNYQGNPDTEPIRSYEVVFLVRLLHLLSTAINDKYGPQLQLLYSSPRFAGHVARLLLQPPAVYTEVVKRGVGIPYNYRQHELPARVCLRSLAHKQFIVYLCVLLFLGYTWDYGPFTVCLIVLECFSASLLLRATWSWGVQRLRWHQPHQAVD</sequence>
<comment type="subcellular location">
    <subcellularLocation>
        <location evidence="1">Membrane</location>
        <topology evidence="1">Single-pass membrane protein</topology>
    </subcellularLocation>
</comment>
<evidence type="ECO:0000256" key="1">
    <source>
        <dbReference type="ARBA" id="ARBA00004167"/>
    </source>
</evidence>
<dbReference type="Pfam" id="PF14724">
    <property type="entry name" value="mit_SMPDase"/>
    <property type="match status" value="2"/>
</dbReference>
<keyword evidence="4" id="KW-0472">Membrane</keyword>
<feature type="region of interest" description="Disordered" evidence="5">
    <location>
        <begin position="676"/>
        <end position="700"/>
    </location>
</feature>
<keyword evidence="2" id="KW-0812">Transmembrane</keyword>
<evidence type="ECO:0000256" key="4">
    <source>
        <dbReference type="ARBA" id="ARBA00023136"/>
    </source>
</evidence>
<reference evidence="6" key="2">
    <citation type="journal article" date="2015" name="J. Proteomics">
        <title>Sexual differences in the sialomes of the zebra tick, Rhipicephalus pulchellus.</title>
        <authorList>
            <person name="Tan A.W."/>
            <person name="Francischetti I.M."/>
            <person name="Slovak M."/>
            <person name="Kini R.M."/>
            <person name="Ribeiro J.M."/>
        </authorList>
    </citation>
    <scope>NUCLEOTIDE SEQUENCE</scope>
    <source>
        <tissue evidence="6">Salivary gland</tissue>
    </source>
</reference>
<dbReference type="EMBL" id="GACK01000862">
    <property type="protein sequence ID" value="JAA64172.1"/>
    <property type="molecule type" value="mRNA"/>
</dbReference>
<dbReference type="GO" id="GO:0016020">
    <property type="term" value="C:membrane"/>
    <property type="evidence" value="ECO:0007669"/>
    <property type="project" value="UniProtKB-SubCell"/>
</dbReference>
<dbReference type="AlphaFoldDB" id="L7MK28"/>
<feature type="non-terminal residue" evidence="6">
    <location>
        <position position="1"/>
    </location>
</feature>
<protein>
    <submittedName>
        <fullName evidence="6">Putative sphingomyelin phosphodiesterase 4</fullName>
    </submittedName>
</protein>
<keyword evidence="3" id="KW-1133">Transmembrane helix</keyword>
<proteinExistence type="evidence at transcript level"/>
<dbReference type="GO" id="GO:0006685">
    <property type="term" value="P:sphingomyelin catabolic process"/>
    <property type="evidence" value="ECO:0007669"/>
    <property type="project" value="TreeGrafter"/>
</dbReference>
<reference evidence="6" key="1">
    <citation type="submission" date="2012-11" db="EMBL/GenBank/DDBJ databases">
        <authorList>
            <person name="Lucero-Rivera Y.E."/>
            <person name="Tovar-Ramirez D."/>
        </authorList>
    </citation>
    <scope>NUCLEOTIDE SEQUENCE</scope>
    <source>
        <tissue evidence="6">Salivary gland</tissue>
    </source>
</reference>
<dbReference type="GO" id="GO:0046475">
    <property type="term" value="P:glycerophospholipid catabolic process"/>
    <property type="evidence" value="ECO:0007669"/>
    <property type="project" value="TreeGrafter"/>
</dbReference>
<dbReference type="PANTHER" id="PTHR12988:SF6">
    <property type="entry name" value="SPHINGOMYELIN PHOSPHODIESTERASE 4"/>
    <property type="match status" value="1"/>
</dbReference>
<dbReference type="GO" id="GO:0046513">
    <property type="term" value="P:ceramide biosynthetic process"/>
    <property type="evidence" value="ECO:0007669"/>
    <property type="project" value="TreeGrafter"/>
</dbReference>
<feature type="compositionally biased region" description="Polar residues" evidence="5">
    <location>
        <begin position="681"/>
        <end position="696"/>
    </location>
</feature>
<name>L7MK28_RHIPC</name>
<organism evidence="6">
    <name type="scientific">Rhipicephalus pulchellus</name>
    <name type="common">Yellow backed tick</name>
    <name type="synonym">Dermacentor pulchellus</name>
    <dbReference type="NCBI Taxonomy" id="72859"/>
    <lineage>
        <taxon>Eukaryota</taxon>
        <taxon>Metazoa</taxon>
        <taxon>Ecdysozoa</taxon>
        <taxon>Arthropoda</taxon>
        <taxon>Chelicerata</taxon>
        <taxon>Arachnida</taxon>
        <taxon>Acari</taxon>
        <taxon>Parasitiformes</taxon>
        <taxon>Ixodida</taxon>
        <taxon>Ixodoidea</taxon>
        <taxon>Ixodidae</taxon>
        <taxon>Rhipicephalinae</taxon>
        <taxon>Rhipicephalus</taxon>
        <taxon>Rhipicephalus</taxon>
    </lineage>
</organism>
<dbReference type="PANTHER" id="PTHR12988">
    <property type="entry name" value="SPHINGOMYELIN PHOSPHODIESTERASE 4"/>
    <property type="match status" value="1"/>
</dbReference>
<evidence type="ECO:0000256" key="2">
    <source>
        <dbReference type="ARBA" id="ARBA00022692"/>
    </source>
</evidence>
<evidence type="ECO:0000256" key="3">
    <source>
        <dbReference type="ARBA" id="ARBA00022989"/>
    </source>
</evidence>
<dbReference type="InterPro" id="IPR024129">
    <property type="entry name" value="Sphingomy_SMPD4"/>
</dbReference>
<dbReference type="GO" id="GO:0050290">
    <property type="term" value="F:sphingomyelin phosphodiesterase D activity"/>
    <property type="evidence" value="ECO:0007669"/>
    <property type="project" value="InterPro"/>
</dbReference>
<evidence type="ECO:0000313" key="6">
    <source>
        <dbReference type="EMBL" id="JAA64172.1"/>
    </source>
</evidence>